<evidence type="ECO:0000313" key="2">
    <source>
        <dbReference type="EMBL" id="MBB2922625.1"/>
    </source>
</evidence>
<keyword evidence="1" id="KW-1133">Transmembrane helix</keyword>
<dbReference type="RefSeq" id="WP_183295509.1">
    <property type="nucleotide sequence ID" value="NZ_JACHVX010000002.1"/>
</dbReference>
<dbReference type="AlphaFoldDB" id="A0A7W4UFD8"/>
<protein>
    <recommendedName>
        <fullName evidence="4">DUF3592 domain-containing protein</fullName>
    </recommendedName>
</protein>
<evidence type="ECO:0008006" key="4">
    <source>
        <dbReference type="Google" id="ProtNLM"/>
    </source>
</evidence>
<comment type="caution">
    <text evidence="2">The sequence shown here is derived from an EMBL/GenBank/DDBJ whole genome shotgun (WGS) entry which is preliminary data.</text>
</comment>
<name>A0A7W4UFD8_9CELL</name>
<reference evidence="2 3" key="1">
    <citation type="submission" date="2020-08" db="EMBL/GenBank/DDBJ databases">
        <title>The Agave Microbiome: Exploring the role of microbial communities in plant adaptations to desert environments.</title>
        <authorList>
            <person name="Partida-Martinez L.P."/>
        </authorList>
    </citation>
    <scope>NUCLEOTIDE SEQUENCE [LARGE SCALE GENOMIC DNA]</scope>
    <source>
        <strain evidence="2 3">RAS26</strain>
    </source>
</reference>
<dbReference type="PROSITE" id="PS51257">
    <property type="entry name" value="PROKAR_LIPOPROTEIN"/>
    <property type="match status" value="1"/>
</dbReference>
<sequence length="145" mass="15602">MSGARVLLLGLVVLVFVVACLAAFAWRISRHRAFTRGLRGTAVVVEVRPMTLLQRKSITERPTEFVTVATAEVPRGVQVSQKIPAGSYAVGQVVPVVQHPRDPHRLYLDRPDLEPNALVVYLPLVAALMAPVTFAIAVTRAGAGG</sequence>
<keyword evidence="1" id="KW-0812">Transmembrane</keyword>
<organism evidence="2 3">
    <name type="scientific">Cellulomonas cellasea</name>
    <dbReference type="NCBI Taxonomy" id="43670"/>
    <lineage>
        <taxon>Bacteria</taxon>
        <taxon>Bacillati</taxon>
        <taxon>Actinomycetota</taxon>
        <taxon>Actinomycetes</taxon>
        <taxon>Micrococcales</taxon>
        <taxon>Cellulomonadaceae</taxon>
        <taxon>Cellulomonas</taxon>
    </lineage>
</organism>
<evidence type="ECO:0000256" key="1">
    <source>
        <dbReference type="SAM" id="Phobius"/>
    </source>
</evidence>
<feature type="transmembrane region" description="Helical" evidence="1">
    <location>
        <begin position="6"/>
        <end position="26"/>
    </location>
</feature>
<evidence type="ECO:0000313" key="3">
    <source>
        <dbReference type="Proteomes" id="UP000518206"/>
    </source>
</evidence>
<gene>
    <name evidence="2" type="ORF">FHR80_001537</name>
</gene>
<feature type="transmembrane region" description="Helical" evidence="1">
    <location>
        <begin position="118"/>
        <end position="138"/>
    </location>
</feature>
<dbReference type="EMBL" id="JACHVX010000002">
    <property type="protein sequence ID" value="MBB2922625.1"/>
    <property type="molecule type" value="Genomic_DNA"/>
</dbReference>
<keyword evidence="1" id="KW-0472">Membrane</keyword>
<accession>A0A7W4UFD8</accession>
<dbReference type="Proteomes" id="UP000518206">
    <property type="component" value="Unassembled WGS sequence"/>
</dbReference>
<proteinExistence type="predicted"/>
<reference evidence="2 3" key="2">
    <citation type="submission" date="2020-08" db="EMBL/GenBank/DDBJ databases">
        <authorList>
            <person name="Partida-Martinez L."/>
            <person name="Huntemann M."/>
            <person name="Clum A."/>
            <person name="Wang J."/>
            <person name="Palaniappan K."/>
            <person name="Ritter S."/>
            <person name="Chen I.-M."/>
            <person name="Stamatis D."/>
            <person name="Reddy T."/>
            <person name="O'Malley R."/>
            <person name="Daum C."/>
            <person name="Shapiro N."/>
            <person name="Ivanova N."/>
            <person name="Kyrpides N."/>
            <person name="Woyke T."/>
        </authorList>
    </citation>
    <scope>NUCLEOTIDE SEQUENCE [LARGE SCALE GENOMIC DNA]</scope>
    <source>
        <strain evidence="2 3">RAS26</strain>
    </source>
</reference>